<keyword evidence="2" id="KW-0812">Transmembrane</keyword>
<dbReference type="EMBL" id="JACCAC010000001">
    <property type="protein sequence ID" value="NYG56280.1"/>
    <property type="molecule type" value="Genomic_DNA"/>
</dbReference>
<dbReference type="AlphaFoldDB" id="A0A7Y9UVB2"/>
<keyword evidence="2" id="KW-1133">Transmembrane helix</keyword>
<protein>
    <submittedName>
        <fullName evidence="3">Uncharacterized protein</fullName>
    </submittedName>
</protein>
<comment type="caution">
    <text evidence="3">The sequence shown here is derived from an EMBL/GenBank/DDBJ whole genome shotgun (WGS) entry which is preliminary data.</text>
</comment>
<feature type="transmembrane region" description="Helical" evidence="2">
    <location>
        <begin position="80"/>
        <end position="100"/>
    </location>
</feature>
<evidence type="ECO:0000256" key="2">
    <source>
        <dbReference type="SAM" id="Phobius"/>
    </source>
</evidence>
<feature type="compositionally biased region" description="Basic and acidic residues" evidence="1">
    <location>
        <begin position="21"/>
        <end position="37"/>
    </location>
</feature>
<sequence>MSSTGGPRGEEEAWRAIVENYGERPEVPEAPVERPAPREAAPGPVAPEDPDAALARALGEQERFVPPPPPPIPRPAPPRLAAWIGVFGVPAVLLLLLVTPFSVPSLVGYALVAWFVGGFLYLVSQMPRGPQDPWDDGARV</sequence>
<accession>A0A7Y9UVB2</accession>
<keyword evidence="2" id="KW-0472">Membrane</keyword>
<dbReference type="RefSeq" id="WP_179518558.1">
    <property type="nucleotide sequence ID" value="NZ_JACCAC010000001.1"/>
</dbReference>
<gene>
    <name evidence="3" type="ORF">BJ989_002584</name>
</gene>
<feature type="region of interest" description="Disordered" evidence="1">
    <location>
        <begin position="1"/>
        <end position="50"/>
    </location>
</feature>
<organism evidence="3 4">
    <name type="scientific">Nocardioides perillae</name>
    <dbReference type="NCBI Taxonomy" id="1119534"/>
    <lineage>
        <taxon>Bacteria</taxon>
        <taxon>Bacillati</taxon>
        <taxon>Actinomycetota</taxon>
        <taxon>Actinomycetes</taxon>
        <taxon>Propionibacteriales</taxon>
        <taxon>Nocardioidaceae</taxon>
        <taxon>Nocardioides</taxon>
    </lineage>
</organism>
<evidence type="ECO:0000313" key="3">
    <source>
        <dbReference type="EMBL" id="NYG56280.1"/>
    </source>
</evidence>
<dbReference type="Proteomes" id="UP000544110">
    <property type="component" value="Unassembled WGS sequence"/>
</dbReference>
<reference evidence="3 4" key="1">
    <citation type="submission" date="2020-07" db="EMBL/GenBank/DDBJ databases">
        <title>Sequencing the genomes of 1000 actinobacteria strains.</title>
        <authorList>
            <person name="Klenk H.-P."/>
        </authorList>
    </citation>
    <scope>NUCLEOTIDE SEQUENCE [LARGE SCALE GENOMIC DNA]</scope>
    <source>
        <strain evidence="3 4">DSM 24552</strain>
    </source>
</reference>
<proteinExistence type="predicted"/>
<name>A0A7Y9UVB2_9ACTN</name>
<feature type="transmembrane region" description="Helical" evidence="2">
    <location>
        <begin position="106"/>
        <end position="123"/>
    </location>
</feature>
<evidence type="ECO:0000313" key="4">
    <source>
        <dbReference type="Proteomes" id="UP000544110"/>
    </source>
</evidence>
<keyword evidence="4" id="KW-1185">Reference proteome</keyword>
<evidence type="ECO:0000256" key="1">
    <source>
        <dbReference type="SAM" id="MobiDB-lite"/>
    </source>
</evidence>